<dbReference type="InterPro" id="IPR014973">
    <property type="entry name" value="DUF1835"/>
</dbReference>
<dbReference type="InterPro" id="IPR022123">
    <property type="entry name" value="DUF3658"/>
</dbReference>
<dbReference type="AlphaFoldDB" id="A0A104DUZ7"/>
<name>A0A104DUZ7_BURCE</name>
<dbReference type="Proteomes" id="UP000069001">
    <property type="component" value="Unassembled WGS sequence"/>
</dbReference>
<gene>
    <name evidence="3" type="ORF">WS90_05705</name>
</gene>
<proteinExistence type="predicted"/>
<sequence>MSTIHVIQGGTAAASLREALAQAGRDEHVVGLLDDLGVGPLKGADETPDTRAAFWQRVLGDQIPDWNAEIEAEFARLDQLATETGQVVVWHAPSVGDKLLLRRVAYHLRNVPQRLNEVRLSAADLDSAQRASLSRTDQACATGMFSPAELARKRPVAAPISVLRIGRLALEWQEAKHQNAELRYWVSNTIKSGHYEELDALIVARAETDWVPARRLVGSIMADADRGGLFVSDSIAWWRCRELAAAGRLELQDDTPDALSSTQVRAARAAATHR</sequence>
<dbReference type="EMBL" id="LOYH01000022">
    <property type="protein sequence ID" value="KVK87158.1"/>
    <property type="molecule type" value="Genomic_DNA"/>
</dbReference>
<accession>A0A104DUZ7</accession>
<organism evidence="3 4">
    <name type="scientific">Burkholderia cepacia</name>
    <name type="common">Pseudomonas cepacia</name>
    <dbReference type="NCBI Taxonomy" id="292"/>
    <lineage>
        <taxon>Bacteria</taxon>
        <taxon>Pseudomonadati</taxon>
        <taxon>Pseudomonadota</taxon>
        <taxon>Betaproteobacteria</taxon>
        <taxon>Burkholderiales</taxon>
        <taxon>Burkholderiaceae</taxon>
        <taxon>Burkholderia</taxon>
        <taxon>Burkholderia cepacia complex</taxon>
    </lineage>
</organism>
<comment type="caution">
    <text evidence="3">The sequence shown here is derived from an EMBL/GenBank/DDBJ whole genome shotgun (WGS) entry which is preliminary data.</text>
</comment>
<evidence type="ECO:0008006" key="5">
    <source>
        <dbReference type="Google" id="ProtNLM"/>
    </source>
</evidence>
<feature type="domain" description="DUF3658" evidence="2">
    <location>
        <begin position="157"/>
        <end position="255"/>
    </location>
</feature>
<dbReference type="Pfam" id="PF08874">
    <property type="entry name" value="DUF1835"/>
    <property type="match status" value="1"/>
</dbReference>
<protein>
    <recommendedName>
        <fullName evidence="5">DUF1835 domain-containing protein</fullName>
    </recommendedName>
</protein>
<evidence type="ECO:0000313" key="4">
    <source>
        <dbReference type="Proteomes" id="UP000069001"/>
    </source>
</evidence>
<feature type="domain" description="DUF1835" evidence="1">
    <location>
        <begin position="4"/>
        <end position="119"/>
    </location>
</feature>
<reference evidence="3 4" key="1">
    <citation type="submission" date="2015-11" db="EMBL/GenBank/DDBJ databases">
        <title>Expanding the genomic diversity of Burkholderia species for the development of highly accurate diagnostics.</title>
        <authorList>
            <person name="Sahl J."/>
            <person name="Keim P."/>
            <person name="Wagner D."/>
        </authorList>
    </citation>
    <scope>NUCLEOTIDE SEQUENCE [LARGE SCALE GENOMIC DNA]</scope>
    <source>
        <strain evidence="3 4">MSMB1302</strain>
    </source>
</reference>
<dbReference type="RefSeq" id="WP_059728018.1">
    <property type="nucleotide sequence ID" value="NZ_LOYH01000022.1"/>
</dbReference>
<evidence type="ECO:0000259" key="1">
    <source>
        <dbReference type="Pfam" id="PF08874"/>
    </source>
</evidence>
<evidence type="ECO:0000259" key="2">
    <source>
        <dbReference type="Pfam" id="PF12395"/>
    </source>
</evidence>
<dbReference type="Pfam" id="PF12395">
    <property type="entry name" value="DUF3658"/>
    <property type="match status" value="1"/>
</dbReference>
<evidence type="ECO:0000313" key="3">
    <source>
        <dbReference type="EMBL" id="KVK87158.1"/>
    </source>
</evidence>